<dbReference type="RefSeq" id="WP_090856642.1">
    <property type="nucleotide sequence ID" value="NZ_FNJU01000009.1"/>
</dbReference>
<dbReference type="STRING" id="930152.SAMN05216565_10955"/>
<dbReference type="InterPro" id="IPR023198">
    <property type="entry name" value="PGP-like_dom2"/>
</dbReference>
<dbReference type="GO" id="GO:0008967">
    <property type="term" value="F:phosphoglycolate phosphatase activity"/>
    <property type="evidence" value="ECO:0007669"/>
    <property type="project" value="TreeGrafter"/>
</dbReference>
<dbReference type="InterPro" id="IPR036412">
    <property type="entry name" value="HAD-like_sf"/>
</dbReference>
<dbReference type="AlphaFoldDB" id="A0A1H0W595"/>
<evidence type="ECO:0000256" key="1">
    <source>
        <dbReference type="ARBA" id="ARBA00022801"/>
    </source>
</evidence>
<dbReference type="PANTHER" id="PTHR43434">
    <property type="entry name" value="PHOSPHOGLYCOLATE PHOSPHATASE"/>
    <property type="match status" value="1"/>
</dbReference>
<keyword evidence="4" id="KW-1185">Reference proteome</keyword>
<proteinExistence type="predicted"/>
<dbReference type="Gene3D" id="3.40.50.1000">
    <property type="entry name" value="HAD superfamily/HAD-like"/>
    <property type="match status" value="1"/>
</dbReference>
<reference evidence="4" key="1">
    <citation type="submission" date="2016-10" db="EMBL/GenBank/DDBJ databases">
        <authorList>
            <person name="Varghese N."/>
            <person name="Submissions S."/>
        </authorList>
    </citation>
    <scope>NUCLEOTIDE SEQUENCE [LARGE SCALE GENOMIC DNA]</scope>
    <source>
        <strain evidence="4">IBRC-M10078</strain>
    </source>
</reference>
<organism evidence="3 4">
    <name type="scientific">Litchfieldia salsa</name>
    <dbReference type="NCBI Taxonomy" id="930152"/>
    <lineage>
        <taxon>Bacteria</taxon>
        <taxon>Bacillati</taxon>
        <taxon>Bacillota</taxon>
        <taxon>Bacilli</taxon>
        <taxon>Bacillales</taxon>
        <taxon>Bacillaceae</taxon>
        <taxon>Litchfieldia</taxon>
    </lineage>
</organism>
<dbReference type="Pfam" id="PF13419">
    <property type="entry name" value="HAD_2"/>
    <property type="match status" value="1"/>
</dbReference>
<accession>A0A1H0W595</accession>
<gene>
    <name evidence="3" type="ORF">SAMN05216565_10955</name>
</gene>
<dbReference type="GO" id="GO:0006281">
    <property type="term" value="P:DNA repair"/>
    <property type="evidence" value="ECO:0007669"/>
    <property type="project" value="TreeGrafter"/>
</dbReference>
<dbReference type="EMBL" id="FNJU01000009">
    <property type="protein sequence ID" value="SDP85655.1"/>
    <property type="molecule type" value="Genomic_DNA"/>
</dbReference>
<dbReference type="OrthoDB" id="9792518at2"/>
<dbReference type="SFLD" id="SFLDG01129">
    <property type="entry name" value="C1.5:_HAD__Beta-PGM__Phosphata"/>
    <property type="match status" value="1"/>
</dbReference>
<dbReference type="Gene3D" id="1.10.150.240">
    <property type="entry name" value="Putative phosphatase, domain 2"/>
    <property type="match status" value="1"/>
</dbReference>
<dbReference type="Proteomes" id="UP000199159">
    <property type="component" value="Unassembled WGS sequence"/>
</dbReference>
<dbReference type="InterPro" id="IPR050155">
    <property type="entry name" value="HAD-like_hydrolase_sf"/>
</dbReference>
<evidence type="ECO:0000313" key="4">
    <source>
        <dbReference type="Proteomes" id="UP000199159"/>
    </source>
</evidence>
<dbReference type="InterPro" id="IPR023214">
    <property type="entry name" value="HAD_sf"/>
</dbReference>
<protein>
    <submittedName>
        <fullName evidence="3">Phosphoglycolate phosphatase</fullName>
    </submittedName>
</protein>
<dbReference type="SUPFAM" id="SSF56784">
    <property type="entry name" value="HAD-like"/>
    <property type="match status" value="1"/>
</dbReference>
<keyword evidence="2" id="KW-0460">Magnesium</keyword>
<evidence type="ECO:0000313" key="3">
    <source>
        <dbReference type="EMBL" id="SDP85655.1"/>
    </source>
</evidence>
<dbReference type="InterPro" id="IPR041492">
    <property type="entry name" value="HAD_2"/>
</dbReference>
<dbReference type="GO" id="GO:0005829">
    <property type="term" value="C:cytosol"/>
    <property type="evidence" value="ECO:0007669"/>
    <property type="project" value="TreeGrafter"/>
</dbReference>
<keyword evidence="1" id="KW-0378">Hydrolase</keyword>
<name>A0A1H0W595_9BACI</name>
<dbReference type="InterPro" id="IPR006439">
    <property type="entry name" value="HAD-SF_hydro_IA"/>
</dbReference>
<dbReference type="SFLD" id="SFLDS00003">
    <property type="entry name" value="Haloacid_Dehalogenase"/>
    <property type="match status" value="1"/>
</dbReference>
<dbReference type="NCBIfam" id="TIGR01549">
    <property type="entry name" value="HAD-SF-IA-v1"/>
    <property type="match status" value="1"/>
</dbReference>
<sequence length="206" mass="23930">MIKYVIFDFDGTIADSKKAIVSSWNHLADKYNYKEISFEELDDLKKLSMKERSRLLNFPLIKLPVVMPELYKLFLKARHQVKLFDGMKEVLSELESKGYKVIIISSNSKENIQAFLEHNRINNVTKVICSSSIFGKDKLIRKFLRETRLKTSEVIYVGDEHRDLIACKKAGVKMIWVSWGYDSIEVLKSAKPDYKVYTPAEILEVI</sequence>
<dbReference type="PANTHER" id="PTHR43434:SF13">
    <property type="entry name" value="PHOSPHOGLYCOLATE PHOSPHATASE"/>
    <property type="match status" value="1"/>
</dbReference>
<evidence type="ECO:0000256" key="2">
    <source>
        <dbReference type="ARBA" id="ARBA00022842"/>
    </source>
</evidence>